<dbReference type="GO" id="GO:0005829">
    <property type="term" value="C:cytosol"/>
    <property type="evidence" value="ECO:0007669"/>
    <property type="project" value="TreeGrafter"/>
</dbReference>
<dbReference type="Pfam" id="PF03641">
    <property type="entry name" value="Lysine_decarbox"/>
    <property type="match status" value="1"/>
</dbReference>
<keyword evidence="2" id="KW-0203">Cytokinin biosynthesis</keyword>
<dbReference type="NCBIfam" id="TIGR00730">
    <property type="entry name" value="Rossman fold protein, TIGR00730 family"/>
    <property type="match status" value="1"/>
</dbReference>
<evidence type="ECO:0000256" key="2">
    <source>
        <dbReference type="RuleBase" id="RU363015"/>
    </source>
</evidence>
<gene>
    <name evidence="3" type="ORF">CAL19_11010</name>
</gene>
<dbReference type="AlphaFoldDB" id="A0A261QZ50"/>
<dbReference type="GO" id="GO:0009691">
    <property type="term" value="P:cytokinin biosynthetic process"/>
    <property type="evidence" value="ECO:0007669"/>
    <property type="project" value="UniProtKB-UniRule"/>
</dbReference>
<proteinExistence type="inferred from homology"/>
<protein>
    <recommendedName>
        <fullName evidence="2">Cytokinin riboside 5'-monophosphate phosphoribohydrolase</fullName>
        <ecNumber evidence="2">3.2.2.n1</ecNumber>
    </recommendedName>
</protein>
<comment type="similarity">
    <text evidence="2">Belongs to the LOG family.</text>
</comment>
<evidence type="ECO:0000256" key="1">
    <source>
        <dbReference type="ARBA" id="ARBA00000274"/>
    </source>
</evidence>
<dbReference type="EMBL" id="NEVK01000006">
    <property type="protein sequence ID" value="OZI17650.1"/>
    <property type="molecule type" value="Genomic_DNA"/>
</dbReference>
<dbReference type="PANTHER" id="PTHR43393">
    <property type="entry name" value="CYTOKININ RIBOSIDE 5'-MONOPHOSPHATE PHOSPHORIBOHYDROLASE"/>
    <property type="match status" value="1"/>
</dbReference>
<comment type="caution">
    <text evidence="3">The sequence shown here is derived from an EMBL/GenBank/DDBJ whole genome shotgun (WGS) entry which is preliminary data.</text>
</comment>
<dbReference type="GO" id="GO:0008714">
    <property type="term" value="F:AMP nucleosidase activity"/>
    <property type="evidence" value="ECO:0007669"/>
    <property type="project" value="UniProtKB-EC"/>
</dbReference>
<keyword evidence="2" id="KW-0378">Hydrolase</keyword>
<dbReference type="InterPro" id="IPR005269">
    <property type="entry name" value="LOG"/>
</dbReference>
<dbReference type="Gene3D" id="3.40.50.450">
    <property type="match status" value="1"/>
</dbReference>
<reference evidence="4" key="1">
    <citation type="submission" date="2017-05" db="EMBL/GenBank/DDBJ databases">
        <title>Complete and WGS of Bordetella genogroups.</title>
        <authorList>
            <person name="Spilker T."/>
            <person name="Lipuma J."/>
        </authorList>
    </citation>
    <scope>NUCLEOTIDE SEQUENCE [LARGE SCALE GENOMIC DNA]</scope>
    <source>
        <strain evidence="4">AU18089</strain>
    </source>
</reference>
<dbReference type="InterPro" id="IPR052341">
    <property type="entry name" value="LOG_family_nucleotidases"/>
</dbReference>
<name>A0A261QZ50_9BORD</name>
<dbReference type="PANTHER" id="PTHR43393:SF2">
    <property type="entry name" value="CYTOKININ RIBOSIDE 5'-MONOPHOSPHATE PHOSPHORIBOHYDROLASE"/>
    <property type="match status" value="1"/>
</dbReference>
<dbReference type="RefSeq" id="WP_026638745.1">
    <property type="nucleotide sequence ID" value="NZ_NEVI01000016.1"/>
</dbReference>
<dbReference type="EC" id="3.2.2.n1" evidence="2"/>
<keyword evidence="4" id="KW-1185">Reference proteome</keyword>
<accession>A0A261QZ50</accession>
<evidence type="ECO:0000313" key="4">
    <source>
        <dbReference type="Proteomes" id="UP000216947"/>
    </source>
</evidence>
<evidence type="ECO:0000313" key="3">
    <source>
        <dbReference type="EMBL" id="OZI17650.1"/>
    </source>
</evidence>
<dbReference type="OrthoDB" id="9801098at2"/>
<sequence>MSEIQEAAEQLADIGPAVSVFGSARISRDSPHYQRCVAISTALAQAGFAVIAGGGPGIMEAANKGAFEAGGVSVGLNISLPHEAHNNEYQTISLSFEYFYSRKATFFMHSFAYVALPGGFGTMDELFEALTLIQTGKVPPAPIILVGSEYWQGLVQWLGEQMLPNGMIAAHDLELFTIEDDPDKVVQCVVDFHSQRRTPNYPPTLPG</sequence>
<dbReference type="SUPFAM" id="SSF102405">
    <property type="entry name" value="MCP/YpsA-like"/>
    <property type="match status" value="1"/>
</dbReference>
<dbReference type="InterPro" id="IPR031100">
    <property type="entry name" value="LOG_fam"/>
</dbReference>
<organism evidence="3 4">
    <name type="scientific">Bordetella genomosp. 7</name>
    <dbReference type="NCBI Taxonomy" id="1416805"/>
    <lineage>
        <taxon>Bacteria</taxon>
        <taxon>Pseudomonadati</taxon>
        <taxon>Pseudomonadota</taxon>
        <taxon>Betaproteobacteria</taxon>
        <taxon>Burkholderiales</taxon>
        <taxon>Alcaligenaceae</taxon>
        <taxon>Bordetella</taxon>
    </lineage>
</organism>
<comment type="catalytic activity">
    <reaction evidence="1">
        <text>AMP + H2O = D-ribose 5-phosphate + adenine</text>
        <dbReference type="Rhea" id="RHEA:20129"/>
        <dbReference type="ChEBI" id="CHEBI:15377"/>
        <dbReference type="ChEBI" id="CHEBI:16708"/>
        <dbReference type="ChEBI" id="CHEBI:78346"/>
        <dbReference type="ChEBI" id="CHEBI:456215"/>
        <dbReference type="EC" id="3.2.2.4"/>
    </reaction>
</comment>
<dbReference type="Proteomes" id="UP000216947">
    <property type="component" value="Unassembled WGS sequence"/>
</dbReference>